<feature type="non-terminal residue" evidence="7">
    <location>
        <position position="97"/>
    </location>
</feature>
<keyword evidence="5" id="KW-0539">Nucleus</keyword>
<keyword evidence="2" id="KW-0507">mRNA processing</keyword>
<protein>
    <submittedName>
        <fullName evidence="7">Pre-mRNA-processing factor 39-like</fullName>
    </submittedName>
</protein>
<evidence type="ECO:0000256" key="2">
    <source>
        <dbReference type="ARBA" id="ARBA00022664"/>
    </source>
</evidence>
<dbReference type="RefSeq" id="XP_006811650.1">
    <property type="nucleotide sequence ID" value="XM_006811587.1"/>
</dbReference>
<sequence>MNEALKKDQGNPKLYLQLLDLEFQSNFQNEEAVLALFERILNNKNVSIDSKVLFSQRKLEYLEDFGSDVTKLLAAYEDHQKLIKQHGGKKRPHGGDG</sequence>
<dbReference type="PANTHER" id="PTHR17204:SF5">
    <property type="entry name" value="PRE-MRNA-PROCESSING FACTOR 39"/>
    <property type="match status" value="1"/>
</dbReference>
<organism evidence="6 7">
    <name type="scientific">Saccoglossus kowalevskii</name>
    <name type="common">Acorn worm</name>
    <dbReference type="NCBI Taxonomy" id="10224"/>
    <lineage>
        <taxon>Eukaryota</taxon>
        <taxon>Metazoa</taxon>
        <taxon>Hemichordata</taxon>
        <taxon>Enteropneusta</taxon>
        <taxon>Harrimaniidae</taxon>
        <taxon>Saccoglossus</taxon>
    </lineage>
</organism>
<dbReference type="SUPFAM" id="SSF48452">
    <property type="entry name" value="TPR-like"/>
    <property type="match status" value="1"/>
</dbReference>
<keyword evidence="4" id="KW-0508">mRNA splicing</keyword>
<gene>
    <name evidence="7" type="primary">LOC102801613</name>
</gene>
<evidence type="ECO:0000256" key="5">
    <source>
        <dbReference type="ARBA" id="ARBA00023242"/>
    </source>
</evidence>
<accession>A0ABM0LV59</accession>
<dbReference type="Gene3D" id="1.25.40.10">
    <property type="entry name" value="Tetratricopeptide repeat domain"/>
    <property type="match status" value="1"/>
</dbReference>
<evidence type="ECO:0000313" key="7">
    <source>
        <dbReference type="RefSeq" id="XP_006811650.1"/>
    </source>
</evidence>
<keyword evidence="3" id="KW-0677">Repeat</keyword>
<comment type="subcellular location">
    <subcellularLocation>
        <location evidence="1">Nucleus</location>
    </subcellularLocation>
</comment>
<dbReference type="Proteomes" id="UP000694865">
    <property type="component" value="Unplaced"/>
</dbReference>
<proteinExistence type="predicted"/>
<evidence type="ECO:0000313" key="6">
    <source>
        <dbReference type="Proteomes" id="UP000694865"/>
    </source>
</evidence>
<evidence type="ECO:0000256" key="3">
    <source>
        <dbReference type="ARBA" id="ARBA00022737"/>
    </source>
</evidence>
<evidence type="ECO:0000256" key="4">
    <source>
        <dbReference type="ARBA" id="ARBA00023187"/>
    </source>
</evidence>
<dbReference type="PANTHER" id="PTHR17204">
    <property type="entry name" value="PRE-MRNA PROCESSING PROTEIN PRP39-RELATED"/>
    <property type="match status" value="1"/>
</dbReference>
<dbReference type="InterPro" id="IPR011990">
    <property type="entry name" value="TPR-like_helical_dom_sf"/>
</dbReference>
<name>A0ABM0LV59_SACKO</name>
<evidence type="ECO:0000256" key="1">
    <source>
        <dbReference type="ARBA" id="ARBA00004123"/>
    </source>
</evidence>
<keyword evidence="6" id="KW-1185">Reference proteome</keyword>
<dbReference type="GeneID" id="102801613"/>
<reference evidence="7" key="1">
    <citation type="submission" date="2025-08" db="UniProtKB">
        <authorList>
            <consortium name="RefSeq"/>
        </authorList>
    </citation>
    <scope>IDENTIFICATION</scope>
    <source>
        <tissue evidence="7">Testes</tissue>
    </source>
</reference>